<dbReference type="OrthoDB" id="790160at2"/>
<organism evidence="1 2">
    <name type="scientific">Hymenobacter fodinae</name>
    <dbReference type="NCBI Taxonomy" id="2510796"/>
    <lineage>
        <taxon>Bacteria</taxon>
        <taxon>Pseudomonadati</taxon>
        <taxon>Bacteroidota</taxon>
        <taxon>Cytophagia</taxon>
        <taxon>Cytophagales</taxon>
        <taxon>Hymenobacteraceae</taxon>
        <taxon>Hymenobacter</taxon>
    </lineage>
</organism>
<dbReference type="EMBL" id="SRLA01000002">
    <property type="protein sequence ID" value="TGE08275.1"/>
    <property type="molecule type" value="Genomic_DNA"/>
</dbReference>
<gene>
    <name evidence="1" type="ORF">EU556_11175</name>
</gene>
<reference evidence="1 2" key="1">
    <citation type="submission" date="2019-04" db="EMBL/GenBank/DDBJ databases">
        <authorList>
            <person name="Feng G."/>
            <person name="Zhang J."/>
            <person name="Zhu H."/>
        </authorList>
    </citation>
    <scope>NUCLEOTIDE SEQUENCE [LARGE SCALE GENOMIC DNA]</scope>
    <source>
        <strain evidence="1 2">92R-1</strain>
    </source>
</reference>
<proteinExistence type="predicted"/>
<sequence length="303" mass="33922">MNTQLTVNRSNVPQRATTSQLQLPKNVPASIQHAAVLATQAQPQARELGPEDLADALLEPIQGVAFLLGHSKKLKKEEDLNLMADAVAELILRKFPAFRVGEICLALRRGASGEWQREGEVLLVSLPCITHWLQSYQDSTRGEAMRLLHLEQQNQQLQLAPVNMETLYPQQLADLAAGYLATGTLPEQLDLGHLMYDWLKRIGATDGFRTGAQYAAMHAEETEKMLPKSLPFDREKRRDFQSFAAALEANQWPKDHPLAKDVISNCKKRVLREYVIEHAERGTDLRSMLEQLAADARDQEAAA</sequence>
<evidence type="ECO:0000313" key="1">
    <source>
        <dbReference type="EMBL" id="TGE08275.1"/>
    </source>
</evidence>
<dbReference type="Proteomes" id="UP000298337">
    <property type="component" value="Unassembled WGS sequence"/>
</dbReference>
<name>A0A4Z0P8I3_9BACT</name>
<accession>A0A4Z0P8I3</accession>
<comment type="caution">
    <text evidence="1">The sequence shown here is derived from an EMBL/GenBank/DDBJ whole genome shotgun (WGS) entry which is preliminary data.</text>
</comment>
<dbReference type="RefSeq" id="WP_135434147.1">
    <property type="nucleotide sequence ID" value="NZ_SRLA01000002.1"/>
</dbReference>
<dbReference type="AlphaFoldDB" id="A0A4Z0P8I3"/>
<protein>
    <submittedName>
        <fullName evidence="1">Uncharacterized protein</fullName>
    </submittedName>
</protein>
<keyword evidence="2" id="KW-1185">Reference proteome</keyword>
<evidence type="ECO:0000313" key="2">
    <source>
        <dbReference type="Proteomes" id="UP000298337"/>
    </source>
</evidence>